<dbReference type="EMBL" id="JANUBB010000017">
    <property type="protein sequence ID" value="MCS3953156.1"/>
    <property type="molecule type" value="Genomic_DNA"/>
</dbReference>
<proteinExistence type="predicted"/>
<evidence type="ECO:0000313" key="1">
    <source>
        <dbReference type="EMBL" id="MCS3953156.1"/>
    </source>
</evidence>
<comment type="caution">
    <text evidence="1">The sequence shown here is derived from an EMBL/GenBank/DDBJ whole genome shotgun (WGS) entry which is preliminary data.</text>
</comment>
<gene>
    <name evidence="1" type="ORF">GGP83_003131</name>
</gene>
<dbReference type="Proteomes" id="UP001155010">
    <property type="component" value="Unassembled WGS sequence"/>
</dbReference>
<dbReference type="AlphaFoldDB" id="A0A9X2UBB7"/>
<dbReference type="RefSeq" id="WP_259082482.1">
    <property type="nucleotide sequence ID" value="NZ_JANTZO010000001.1"/>
</dbReference>
<organism evidence="1 2">
    <name type="scientific">Salinibacter ruber</name>
    <dbReference type="NCBI Taxonomy" id="146919"/>
    <lineage>
        <taxon>Bacteria</taxon>
        <taxon>Pseudomonadati</taxon>
        <taxon>Rhodothermota</taxon>
        <taxon>Rhodothermia</taxon>
        <taxon>Rhodothermales</taxon>
        <taxon>Salinibacteraceae</taxon>
        <taxon>Salinibacter</taxon>
    </lineage>
</organism>
<accession>A0A9X2UBB7</accession>
<dbReference type="Gene3D" id="2.60.120.430">
    <property type="entry name" value="Galactose-binding lectin"/>
    <property type="match status" value="1"/>
</dbReference>
<dbReference type="PROSITE" id="PS51257">
    <property type="entry name" value="PROKAR_LIPOPROTEIN"/>
    <property type="match status" value="1"/>
</dbReference>
<protein>
    <submittedName>
        <fullName evidence="1">Uncharacterized protein</fullName>
    </submittedName>
</protein>
<evidence type="ECO:0000313" key="2">
    <source>
        <dbReference type="Proteomes" id="UP001155010"/>
    </source>
</evidence>
<name>A0A9X2UBB7_9BACT</name>
<sequence length="456" mass="48142">MQRTSTFALGIVLFLCLVGGVLVGCDESPTSVQDFDIQPSLDSPSALSFSLTGSPSVPFDVVYQGFDAHPTATGEGELTLEKVSETGTPSQGKQKWSASFEGQISGVSQRNIVVTGQSGSREIADTISVTISRFNIIRQFTNDFFVAADFEDEARSFSSSGGTTVELDTLNSVTEVNSSGTAYLRVNSSPSGSATVSRRTSAAGADRFSFLIRPDMSTDFDLTLTFTEEAGGTTETHEVTVPVNSGADWFRYQVGLEQVSSDFNPLAQRAGGDGPFTEISMSTDEAVEFAIDELRFSNAEGPVADIHDFQKTSLAYGPPFCPPTFENTSTVAESSDGYTAQSIEWDGSGPGCFGYNYGEINVNVDADDVLSVRVNAESGSQLEAFLQADGSGGFGTGSSVTRSLPTDGWQTVEIPIGQLGDAPSALNDPGISNVGFNVLPGSDIIIDDIRIESVGN</sequence>
<reference evidence="1" key="1">
    <citation type="submission" date="2022-08" db="EMBL/GenBank/DDBJ databases">
        <title>Genomic Encyclopedia of Type Strains, Phase V (KMG-V): Genome sequencing to study the core and pangenomes of soil and plant-associated prokaryotes.</title>
        <authorList>
            <person name="Whitman W."/>
        </authorList>
    </citation>
    <scope>NUCLEOTIDE SEQUENCE</scope>
    <source>
        <strain evidence="1">SP2017</strain>
    </source>
</reference>